<dbReference type="Gene3D" id="2.60.40.10">
    <property type="entry name" value="Immunoglobulins"/>
    <property type="match status" value="1"/>
</dbReference>
<gene>
    <name evidence="2" type="ORF">CA267_011865</name>
</gene>
<dbReference type="RefSeq" id="WP_075607169.1">
    <property type="nucleotide sequence ID" value="NZ_CP052766.1"/>
</dbReference>
<dbReference type="AlphaFoldDB" id="A0A6M4ME95"/>
<dbReference type="OrthoDB" id="9802318at2"/>
<proteinExistence type="predicted"/>
<evidence type="ECO:0000313" key="2">
    <source>
        <dbReference type="EMBL" id="QJR81423.1"/>
    </source>
</evidence>
<reference evidence="2 3" key="2">
    <citation type="submission" date="2020-04" db="EMBL/GenBank/DDBJ databases">
        <title>Complete genome sequence of Alteromonas pelagimontana 5.12T.</title>
        <authorList>
            <person name="Sinha R.K."/>
            <person name="Krishnan K.P."/>
            <person name="Kurian J.P."/>
        </authorList>
    </citation>
    <scope>NUCLEOTIDE SEQUENCE [LARGE SCALE GENOMIC DNA]</scope>
    <source>
        <strain evidence="2 3">5.12</strain>
    </source>
</reference>
<accession>A0A6M4ME95</accession>
<evidence type="ECO:0000259" key="1">
    <source>
        <dbReference type="Pfam" id="PF18370"/>
    </source>
</evidence>
<evidence type="ECO:0000313" key="3">
    <source>
        <dbReference type="Proteomes" id="UP000219285"/>
    </source>
</evidence>
<dbReference type="Proteomes" id="UP000219285">
    <property type="component" value="Chromosome"/>
</dbReference>
<reference evidence="3" key="1">
    <citation type="submission" date="2014-12" db="EMBL/GenBank/DDBJ databases">
        <title>Complete genome sequence of a multi-drug resistant Klebsiella pneumoniae.</title>
        <authorList>
            <person name="Hua X."/>
            <person name="Chen Q."/>
            <person name="Li X."/>
            <person name="Feng Y."/>
            <person name="Ruan Z."/>
            <person name="Yu Y."/>
        </authorList>
    </citation>
    <scope>NUCLEOTIDE SEQUENCE [LARGE SCALE GENOMIC DNA]</scope>
    <source>
        <strain evidence="3">5.12</strain>
    </source>
</reference>
<feature type="domain" description="Rhamnogalacturonan I lyase beta-sheet" evidence="1">
    <location>
        <begin position="37"/>
        <end position="98"/>
    </location>
</feature>
<organism evidence="2 3">
    <name type="scientific">Alteromonas pelagimontana</name>
    <dbReference type="NCBI Taxonomy" id="1858656"/>
    <lineage>
        <taxon>Bacteria</taxon>
        <taxon>Pseudomonadati</taxon>
        <taxon>Pseudomonadota</taxon>
        <taxon>Gammaproteobacteria</taxon>
        <taxon>Alteromonadales</taxon>
        <taxon>Alteromonadaceae</taxon>
        <taxon>Alteromonas/Salinimonas group</taxon>
        <taxon>Alteromonas</taxon>
    </lineage>
</organism>
<dbReference type="InterPro" id="IPR041624">
    <property type="entry name" value="RGI_lyase"/>
</dbReference>
<keyword evidence="3" id="KW-1185">Reference proteome</keyword>
<dbReference type="InterPro" id="IPR013783">
    <property type="entry name" value="Ig-like_fold"/>
</dbReference>
<dbReference type="KEGG" id="apel:CA267_011865"/>
<protein>
    <recommendedName>
        <fullName evidence="1">Rhamnogalacturonan I lyase beta-sheet domain-containing protein</fullName>
    </recommendedName>
</protein>
<name>A0A6M4ME95_9ALTE</name>
<dbReference type="Pfam" id="PF18370">
    <property type="entry name" value="RGI_lyase"/>
    <property type="match status" value="1"/>
</dbReference>
<dbReference type="EMBL" id="CP052766">
    <property type="protein sequence ID" value="QJR81423.1"/>
    <property type="molecule type" value="Genomic_DNA"/>
</dbReference>
<sequence length="100" mass="10779">MNGNSLFFSIVSCRAYIISTRLGAAFVAVIALTGCNRDLERLDQGLIVVPAEQGNPVSCRSSVDDAPKTTFNVYRNGSNLNGNPINSTTFYTDTEGEKGR</sequence>